<dbReference type="KEGG" id="fcs:TRV642_2760"/>
<keyword evidence="1" id="KW-0812">Transmembrane</keyword>
<dbReference type="RefSeq" id="WP_263360463.1">
    <property type="nucleotide sequence ID" value="NZ_OX336425.1"/>
</dbReference>
<evidence type="ECO:0000313" key="2">
    <source>
        <dbReference type="EMBL" id="CAI2767609.1"/>
    </source>
</evidence>
<feature type="transmembrane region" description="Helical" evidence="1">
    <location>
        <begin position="7"/>
        <end position="26"/>
    </location>
</feature>
<feature type="transmembrane region" description="Helical" evidence="1">
    <location>
        <begin position="133"/>
        <end position="153"/>
    </location>
</feature>
<sequence length="161" mass="19095">MKITKIYYALVLICCLLTPFFSFTIYRQYCYVIGNSFEKMMRVEKLTRDPSSSKRISTTIYGQTDGQKVYFSSYDDGAYDFMLYMDTKTEQSIDYNNLTPLKLYVPVVKFGTSKFVLYIKKEQTKDDAIKENLYPWIFIEILSFGLLLTFFILKKKYEKKN</sequence>
<accession>A0A9W4TIJ1</accession>
<proteinExistence type="predicted"/>
<keyword evidence="1" id="KW-1133">Transmembrane helix</keyword>
<evidence type="ECO:0000313" key="3">
    <source>
        <dbReference type="Proteomes" id="UP001152749"/>
    </source>
</evidence>
<name>A0A9W4TIJ1_9FLAO</name>
<dbReference type="AlphaFoldDB" id="A0A9W4TIJ1"/>
<organism evidence="2 3">
    <name type="scientific">Flavobacterium collinsii</name>
    <dbReference type="NCBI Taxonomy" id="1114861"/>
    <lineage>
        <taxon>Bacteria</taxon>
        <taxon>Pseudomonadati</taxon>
        <taxon>Bacteroidota</taxon>
        <taxon>Flavobacteriia</taxon>
        <taxon>Flavobacteriales</taxon>
        <taxon>Flavobacteriaceae</taxon>
        <taxon>Flavobacterium</taxon>
    </lineage>
</organism>
<dbReference type="EMBL" id="OX336425">
    <property type="protein sequence ID" value="CAI2767609.1"/>
    <property type="molecule type" value="Genomic_DNA"/>
</dbReference>
<gene>
    <name evidence="2" type="ORF">TRV642_2760</name>
</gene>
<dbReference type="Proteomes" id="UP001152749">
    <property type="component" value="Chromosome"/>
</dbReference>
<protein>
    <submittedName>
        <fullName evidence="2">Uncharacterized protein</fullName>
    </submittedName>
</protein>
<evidence type="ECO:0000256" key="1">
    <source>
        <dbReference type="SAM" id="Phobius"/>
    </source>
</evidence>
<reference evidence="2" key="1">
    <citation type="submission" date="2022-09" db="EMBL/GenBank/DDBJ databases">
        <authorList>
            <person name="Duchaud E."/>
        </authorList>
    </citation>
    <scope>NUCLEOTIDE SEQUENCE</scope>
    <source>
        <strain evidence="2">TRV642</strain>
    </source>
</reference>
<keyword evidence="1" id="KW-0472">Membrane</keyword>